<dbReference type="GO" id="GO:0005886">
    <property type="term" value="C:plasma membrane"/>
    <property type="evidence" value="ECO:0007669"/>
    <property type="project" value="UniProtKB-SubCell"/>
</dbReference>
<dbReference type="Pfam" id="PF00005">
    <property type="entry name" value="ABC_tran"/>
    <property type="match status" value="1"/>
</dbReference>
<evidence type="ECO:0000313" key="7">
    <source>
        <dbReference type="EMBL" id="MDQ7176726.1"/>
    </source>
</evidence>
<keyword evidence="4 5" id="KW-0472">Membrane</keyword>
<protein>
    <submittedName>
        <fullName evidence="7">ABC transporter ATP-binding protein</fullName>
    </submittedName>
</protein>
<dbReference type="InterPro" id="IPR011527">
    <property type="entry name" value="ABC1_TM_dom"/>
</dbReference>
<feature type="domain" description="ABC transmembrane type-1" evidence="6">
    <location>
        <begin position="1"/>
        <end position="54"/>
    </location>
</feature>
<evidence type="ECO:0000313" key="8">
    <source>
        <dbReference type="Proteomes" id="UP001240157"/>
    </source>
</evidence>
<dbReference type="AlphaFoldDB" id="A0ABD5AZ49"/>
<feature type="non-terminal residue" evidence="7">
    <location>
        <position position="1"/>
    </location>
</feature>
<evidence type="ECO:0000256" key="5">
    <source>
        <dbReference type="SAM" id="Phobius"/>
    </source>
</evidence>
<sequence length="166" mass="18317">VVMLLTIAIILGFGALEIGTGAITPGTLIAMIFYVIQLSMPLINLSTLVTDYKKAVGASSRIYEIMQEPIEPTEALSESKDVTIIDGELVFEHVDFKYDVKKILEDVSFSIPQGEVSAFVGPSGSGKSTIFNLIERMYDIERGDIKYGNQSIFDIPLSKWRTKIGY</sequence>
<accession>A0ABD5AZ49</accession>
<comment type="caution">
    <text evidence="7">The sequence shown here is derived from an EMBL/GenBank/DDBJ whole genome shotgun (WGS) entry which is preliminary data.</text>
</comment>
<dbReference type="InterPro" id="IPR003439">
    <property type="entry name" value="ABC_transporter-like_ATP-bd"/>
</dbReference>
<name>A0ABD5AZ49_STACR</name>
<reference evidence="7 8" key="1">
    <citation type="submission" date="2023-08" db="EMBL/GenBank/DDBJ databases">
        <title>Whole genome sequencing of Staphylococcus chromogenes NNSch 2386.</title>
        <authorList>
            <person name="Kropotov V.S."/>
            <person name="Boriskina E.V."/>
            <person name="Gordinskaya N.A."/>
            <person name="Shkurkina I.S."/>
            <person name="Kryazhev D.V."/>
            <person name="Alekseeva A.E."/>
            <person name="Makhova M.A."/>
        </authorList>
    </citation>
    <scope>NUCLEOTIDE SEQUENCE [LARGE SCALE GENOMIC DNA]</scope>
    <source>
        <strain evidence="7 8">NNSch 2386</strain>
    </source>
</reference>
<evidence type="ECO:0000256" key="3">
    <source>
        <dbReference type="ARBA" id="ARBA00022989"/>
    </source>
</evidence>
<keyword evidence="2 5" id="KW-0812">Transmembrane</keyword>
<proteinExistence type="predicted"/>
<evidence type="ECO:0000259" key="6">
    <source>
        <dbReference type="PROSITE" id="PS50929"/>
    </source>
</evidence>
<dbReference type="PANTHER" id="PTHR24221:SF654">
    <property type="entry name" value="ATP-BINDING CASSETTE SUB-FAMILY B MEMBER 6"/>
    <property type="match status" value="1"/>
</dbReference>
<dbReference type="Gene3D" id="3.40.50.300">
    <property type="entry name" value="P-loop containing nucleotide triphosphate hydrolases"/>
    <property type="match status" value="1"/>
</dbReference>
<dbReference type="InterPro" id="IPR027417">
    <property type="entry name" value="P-loop_NTPase"/>
</dbReference>
<dbReference type="GO" id="GO:0005524">
    <property type="term" value="F:ATP binding"/>
    <property type="evidence" value="ECO:0007669"/>
    <property type="project" value="UniProtKB-KW"/>
</dbReference>
<keyword evidence="7" id="KW-0547">Nucleotide-binding</keyword>
<dbReference type="PROSITE" id="PS50929">
    <property type="entry name" value="ABC_TM1F"/>
    <property type="match status" value="1"/>
</dbReference>
<evidence type="ECO:0000256" key="2">
    <source>
        <dbReference type="ARBA" id="ARBA00022692"/>
    </source>
</evidence>
<dbReference type="Proteomes" id="UP001240157">
    <property type="component" value="Unassembled WGS sequence"/>
</dbReference>
<feature type="non-terminal residue" evidence="7">
    <location>
        <position position="166"/>
    </location>
</feature>
<gene>
    <name evidence="7" type="ORF">RCF65_12180</name>
</gene>
<keyword evidence="3 5" id="KW-1133">Transmembrane helix</keyword>
<evidence type="ECO:0000256" key="1">
    <source>
        <dbReference type="ARBA" id="ARBA00004651"/>
    </source>
</evidence>
<dbReference type="RefSeq" id="WP_308891323.1">
    <property type="nucleotide sequence ID" value="NZ_JAVGJF010000367.1"/>
</dbReference>
<dbReference type="SUPFAM" id="SSF90123">
    <property type="entry name" value="ABC transporter transmembrane region"/>
    <property type="match status" value="1"/>
</dbReference>
<dbReference type="EMBL" id="JAVGJF010000367">
    <property type="protein sequence ID" value="MDQ7176726.1"/>
    <property type="molecule type" value="Genomic_DNA"/>
</dbReference>
<dbReference type="SUPFAM" id="SSF52540">
    <property type="entry name" value="P-loop containing nucleoside triphosphate hydrolases"/>
    <property type="match status" value="1"/>
</dbReference>
<dbReference type="InterPro" id="IPR036640">
    <property type="entry name" value="ABC1_TM_sf"/>
</dbReference>
<keyword evidence="7" id="KW-0067">ATP-binding</keyword>
<dbReference type="PANTHER" id="PTHR24221">
    <property type="entry name" value="ATP-BINDING CASSETTE SUB-FAMILY B"/>
    <property type="match status" value="1"/>
</dbReference>
<feature type="transmembrane region" description="Helical" evidence="5">
    <location>
        <begin position="31"/>
        <end position="52"/>
    </location>
</feature>
<dbReference type="Gene3D" id="1.20.1560.10">
    <property type="entry name" value="ABC transporter type 1, transmembrane domain"/>
    <property type="match status" value="1"/>
</dbReference>
<organism evidence="7 8">
    <name type="scientific">Staphylococcus chromogenes</name>
    <name type="common">Staphylococcus hyicus subsp. chromogenes</name>
    <dbReference type="NCBI Taxonomy" id="46126"/>
    <lineage>
        <taxon>Bacteria</taxon>
        <taxon>Bacillati</taxon>
        <taxon>Bacillota</taxon>
        <taxon>Bacilli</taxon>
        <taxon>Bacillales</taxon>
        <taxon>Staphylococcaceae</taxon>
        <taxon>Staphylococcus</taxon>
    </lineage>
</organism>
<evidence type="ECO:0000256" key="4">
    <source>
        <dbReference type="ARBA" id="ARBA00023136"/>
    </source>
</evidence>
<dbReference type="InterPro" id="IPR039421">
    <property type="entry name" value="Type_1_exporter"/>
</dbReference>
<comment type="subcellular location">
    <subcellularLocation>
        <location evidence="1">Cell membrane</location>
        <topology evidence="1">Multi-pass membrane protein</topology>
    </subcellularLocation>
</comment>